<feature type="domain" description="EGF-like" evidence="8">
    <location>
        <begin position="350"/>
        <end position="388"/>
    </location>
</feature>
<feature type="signal peptide" evidence="7">
    <location>
        <begin position="1"/>
        <end position="22"/>
    </location>
</feature>
<dbReference type="InterPro" id="IPR009030">
    <property type="entry name" value="Growth_fac_rcpt_cys_sf"/>
</dbReference>
<feature type="disulfide bond" evidence="6">
    <location>
        <begin position="262"/>
        <end position="271"/>
    </location>
</feature>
<feature type="disulfide bond" evidence="6">
    <location>
        <begin position="804"/>
        <end position="813"/>
    </location>
</feature>
<keyword evidence="3" id="KW-0677">Repeat</keyword>
<dbReference type="PROSITE" id="PS01186">
    <property type="entry name" value="EGF_2"/>
    <property type="match status" value="12"/>
</dbReference>
<comment type="caution">
    <text evidence="9">The sequence shown here is derived from an EMBL/GenBank/DDBJ whole genome shotgun (WGS) entry which is preliminary data.</text>
</comment>
<feature type="disulfide bond" evidence="6">
    <location>
        <begin position="495"/>
        <end position="504"/>
    </location>
</feature>
<feature type="domain" description="EGF-like" evidence="8">
    <location>
        <begin position="620"/>
        <end position="657"/>
    </location>
</feature>
<dbReference type="SMART" id="SM00179">
    <property type="entry name" value="EGF_CA"/>
    <property type="match status" value="16"/>
</dbReference>
<feature type="chain" id="PRO_5043874578" description="EGF-like domain-containing protein" evidence="7">
    <location>
        <begin position="23"/>
        <end position="1122"/>
    </location>
</feature>
<feature type="disulfide bond" evidence="6">
    <location>
        <begin position="1013"/>
        <end position="1022"/>
    </location>
</feature>
<feature type="domain" description="EGF-like" evidence="8">
    <location>
        <begin position="545"/>
        <end position="582"/>
    </location>
</feature>
<evidence type="ECO:0000256" key="4">
    <source>
        <dbReference type="ARBA" id="ARBA00023157"/>
    </source>
</evidence>
<feature type="domain" description="EGF-like" evidence="8">
    <location>
        <begin position="659"/>
        <end position="697"/>
    </location>
</feature>
<feature type="disulfide bond" evidence="6">
    <location>
        <begin position="456"/>
        <end position="465"/>
    </location>
</feature>
<dbReference type="PROSITE" id="PS00010">
    <property type="entry name" value="ASX_HYDROXYL"/>
    <property type="match status" value="10"/>
</dbReference>
<keyword evidence="4 6" id="KW-1015">Disulfide bond</keyword>
<feature type="domain" description="EGF-like" evidence="8">
    <location>
        <begin position="274"/>
        <end position="311"/>
    </location>
</feature>
<feature type="domain" description="EGF-like" evidence="8">
    <location>
        <begin position="468"/>
        <end position="505"/>
    </location>
</feature>
<feature type="disulfide bond" evidence="6">
    <location>
        <begin position="301"/>
        <end position="310"/>
    </location>
</feature>
<evidence type="ECO:0000256" key="5">
    <source>
        <dbReference type="ARBA" id="ARBA00023180"/>
    </source>
</evidence>
<dbReference type="Pfam" id="PF07645">
    <property type="entry name" value="EGF_CA"/>
    <property type="match status" value="3"/>
</dbReference>
<dbReference type="FunFam" id="2.10.25.10:FF:000520">
    <property type="entry name" value="Predicted protein"/>
    <property type="match status" value="1"/>
</dbReference>
<evidence type="ECO:0000259" key="8">
    <source>
        <dbReference type="PROSITE" id="PS50026"/>
    </source>
</evidence>
<gene>
    <name evidence="9" type="ORF">PMEA_00028065</name>
</gene>
<feature type="disulfide bond" evidence="6">
    <location>
        <begin position="765"/>
        <end position="774"/>
    </location>
</feature>
<feature type="domain" description="EGF-like" evidence="8">
    <location>
        <begin position="738"/>
        <end position="775"/>
    </location>
</feature>
<dbReference type="SUPFAM" id="SSF57184">
    <property type="entry name" value="Growth factor receptor domain"/>
    <property type="match status" value="4"/>
</dbReference>
<feature type="disulfide bond" evidence="6">
    <location>
        <begin position="687"/>
        <end position="696"/>
    </location>
</feature>
<dbReference type="FunFam" id="2.10.25.10:FF:000012">
    <property type="entry name" value="Delta-like protein"/>
    <property type="match status" value="1"/>
</dbReference>
<feature type="domain" description="EGF-like" evidence="8">
    <location>
        <begin position="777"/>
        <end position="814"/>
    </location>
</feature>
<dbReference type="FunFam" id="2.10.25.10:FF:000122">
    <property type="entry name" value="Protein crumbs homolog 2"/>
    <property type="match status" value="1"/>
</dbReference>
<dbReference type="InterPro" id="IPR000742">
    <property type="entry name" value="EGF"/>
</dbReference>
<dbReference type="FunFam" id="2.10.25.10:FF:000151">
    <property type="entry name" value="FAT atypical cadherin 4"/>
    <property type="match status" value="7"/>
</dbReference>
<organism evidence="9 10">
    <name type="scientific">Pocillopora meandrina</name>
    <dbReference type="NCBI Taxonomy" id="46732"/>
    <lineage>
        <taxon>Eukaryota</taxon>
        <taxon>Metazoa</taxon>
        <taxon>Cnidaria</taxon>
        <taxon>Anthozoa</taxon>
        <taxon>Hexacorallia</taxon>
        <taxon>Scleractinia</taxon>
        <taxon>Astrocoeniina</taxon>
        <taxon>Pocilloporidae</taxon>
        <taxon>Pocillopora</taxon>
    </lineage>
</organism>
<dbReference type="Gene3D" id="2.10.25.10">
    <property type="entry name" value="Laminin"/>
    <property type="match status" value="16"/>
</dbReference>
<evidence type="ECO:0000313" key="10">
    <source>
        <dbReference type="Proteomes" id="UP001159428"/>
    </source>
</evidence>
<dbReference type="SUPFAM" id="SSF57196">
    <property type="entry name" value="EGF/Laminin"/>
    <property type="match status" value="4"/>
</dbReference>
<accession>A0AAU9XSX5</accession>
<feature type="disulfide bond" evidence="6">
    <location>
        <begin position="417"/>
        <end position="426"/>
    </location>
</feature>
<dbReference type="FunFam" id="2.10.25.10:FF:000118">
    <property type="entry name" value="protein delta homolog 2"/>
    <property type="match status" value="1"/>
</dbReference>
<dbReference type="InterPro" id="IPR049883">
    <property type="entry name" value="NOTCH1_EGF-like"/>
</dbReference>
<evidence type="ECO:0000256" key="2">
    <source>
        <dbReference type="ARBA" id="ARBA00022729"/>
    </source>
</evidence>
<feature type="domain" description="EGF-like" evidence="8">
    <location>
        <begin position="987"/>
        <end position="1023"/>
    </location>
</feature>
<dbReference type="FunFam" id="2.10.25.10:FF:000472">
    <property type="entry name" value="Uncharacterized protein, isoform A"/>
    <property type="match status" value="1"/>
</dbReference>
<dbReference type="FunFam" id="2.10.25.10:FF:000142">
    <property type="entry name" value="Crumbs cell polarity complex component 2"/>
    <property type="match status" value="1"/>
</dbReference>
<dbReference type="Pfam" id="PF12661">
    <property type="entry name" value="hEGF"/>
    <property type="match status" value="1"/>
</dbReference>
<dbReference type="Pfam" id="PF25024">
    <property type="entry name" value="EGF_TEN"/>
    <property type="match status" value="1"/>
</dbReference>
<feature type="disulfide bond" evidence="6">
    <location>
        <begin position="726"/>
        <end position="735"/>
    </location>
</feature>
<comment type="caution">
    <text evidence="6">Lacks conserved residue(s) required for the propagation of feature annotation.</text>
</comment>
<feature type="domain" description="EGF-like" evidence="8">
    <location>
        <begin position="699"/>
        <end position="736"/>
    </location>
</feature>
<dbReference type="SMART" id="SM00181">
    <property type="entry name" value="EGF"/>
    <property type="match status" value="16"/>
</dbReference>
<dbReference type="EMBL" id="CALNXJ010000058">
    <property type="protein sequence ID" value="CAH3155536.1"/>
    <property type="molecule type" value="Genomic_DNA"/>
</dbReference>
<dbReference type="GO" id="GO:0019904">
    <property type="term" value="F:protein domain specific binding"/>
    <property type="evidence" value="ECO:0007669"/>
    <property type="project" value="UniProtKB-ARBA"/>
</dbReference>
<dbReference type="GO" id="GO:0009952">
    <property type="term" value="P:anterior/posterior pattern specification"/>
    <property type="evidence" value="ECO:0007669"/>
    <property type="project" value="UniProtKB-ARBA"/>
</dbReference>
<feature type="domain" description="EGF-like" evidence="8">
    <location>
        <begin position="235"/>
        <end position="272"/>
    </location>
</feature>
<dbReference type="PANTHER" id="PTHR12916">
    <property type="entry name" value="CYTOCHROME C OXIDASE POLYPEPTIDE VIC-2"/>
    <property type="match status" value="1"/>
</dbReference>
<dbReference type="Proteomes" id="UP001159428">
    <property type="component" value="Unassembled WGS sequence"/>
</dbReference>
<dbReference type="GO" id="GO:0048863">
    <property type="term" value="P:stem cell differentiation"/>
    <property type="evidence" value="ECO:0007669"/>
    <property type="project" value="UniProtKB-ARBA"/>
</dbReference>
<feature type="domain" description="EGF-like" evidence="8">
    <location>
        <begin position="584"/>
        <end position="617"/>
    </location>
</feature>
<keyword evidence="10" id="KW-1185">Reference proteome</keyword>
<proteinExistence type="predicted"/>
<dbReference type="Pfam" id="PF13385">
    <property type="entry name" value="Laminin_G_3"/>
    <property type="match status" value="1"/>
</dbReference>
<keyword evidence="2 7" id="KW-0732">Signal</keyword>
<dbReference type="PRINTS" id="PR00010">
    <property type="entry name" value="EGFBLOOD"/>
</dbReference>
<keyword evidence="1 6" id="KW-0245">EGF-like domain</keyword>
<feature type="disulfide bond" evidence="6">
    <location>
        <begin position="572"/>
        <end position="581"/>
    </location>
</feature>
<dbReference type="GO" id="GO:0030097">
    <property type="term" value="P:hemopoiesis"/>
    <property type="evidence" value="ECO:0007669"/>
    <property type="project" value="UniProtKB-ARBA"/>
</dbReference>
<feature type="domain" description="EGF-like" evidence="8">
    <location>
        <begin position="390"/>
        <end position="427"/>
    </location>
</feature>
<dbReference type="InterPro" id="IPR000152">
    <property type="entry name" value="EGF-type_Asp/Asn_hydroxyl_site"/>
</dbReference>
<dbReference type="PROSITE" id="PS01187">
    <property type="entry name" value="EGF_CA"/>
    <property type="match status" value="5"/>
</dbReference>
<dbReference type="Pfam" id="PF00008">
    <property type="entry name" value="EGF"/>
    <property type="match status" value="4"/>
</dbReference>
<dbReference type="AlphaFoldDB" id="A0AAU9XSX5"/>
<name>A0AAU9XSX5_9CNID</name>
<dbReference type="PROSITE" id="PS50026">
    <property type="entry name" value="EGF_3"/>
    <property type="match status" value="16"/>
</dbReference>
<dbReference type="SUPFAM" id="SSF49899">
    <property type="entry name" value="Concanavalin A-like lectins/glucanases"/>
    <property type="match status" value="1"/>
</dbReference>
<feature type="domain" description="EGF-like" evidence="8">
    <location>
        <begin position="506"/>
        <end position="543"/>
    </location>
</feature>
<keyword evidence="5" id="KW-0325">Glycoprotein</keyword>
<evidence type="ECO:0000313" key="9">
    <source>
        <dbReference type="EMBL" id="CAH3155536.1"/>
    </source>
</evidence>
<evidence type="ECO:0000256" key="3">
    <source>
        <dbReference type="ARBA" id="ARBA00022737"/>
    </source>
</evidence>
<dbReference type="PRINTS" id="PR01983">
    <property type="entry name" value="NOTCH"/>
</dbReference>
<dbReference type="PROSITE" id="PS00022">
    <property type="entry name" value="EGF_1"/>
    <property type="match status" value="12"/>
</dbReference>
<dbReference type="InterPro" id="IPR001881">
    <property type="entry name" value="EGF-like_Ca-bd_dom"/>
</dbReference>
<dbReference type="GO" id="GO:0005509">
    <property type="term" value="F:calcium ion binding"/>
    <property type="evidence" value="ECO:0007669"/>
    <property type="project" value="InterPro"/>
</dbReference>
<feature type="disulfide bond" evidence="6">
    <location>
        <begin position="339"/>
        <end position="348"/>
    </location>
</feature>
<evidence type="ECO:0000256" key="7">
    <source>
        <dbReference type="SAM" id="SignalP"/>
    </source>
</evidence>
<protein>
    <recommendedName>
        <fullName evidence="8">EGF-like domain-containing protein</fullName>
    </recommendedName>
</protein>
<dbReference type="Gene3D" id="2.60.120.200">
    <property type="match status" value="1"/>
</dbReference>
<dbReference type="InterPro" id="IPR013032">
    <property type="entry name" value="EGF-like_CS"/>
</dbReference>
<dbReference type="GO" id="GO:0048646">
    <property type="term" value="P:anatomical structure formation involved in morphogenesis"/>
    <property type="evidence" value="ECO:0007669"/>
    <property type="project" value="UniProtKB-ARBA"/>
</dbReference>
<feature type="domain" description="EGF-like" evidence="8">
    <location>
        <begin position="429"/>
        <end position="466"/>
    </location>
</feature>
<dbReference type="CDD" id="cd00054">
    <property type="entry name" value="EGF_CA"/>
    <property type="match status" value="16"/>
</dbReference>
<dbReference type="InterPro" id="IPR018097">
    <property type="entry name" value="EGF_Ca-bd_CS"/>
</dbReference>
<evidence type="ECO:0000256" key="6">
    <source>
        <dbReference type="PROSITE-ProRule" id="PRU00076"/>
    </source>
</evidence>
<dbReference type="InterPro" id="IPR013320">
    <property type="entry name" value="ConA-like_dom_sf"/>
</dbReference>
<dbReference type="PANTHER" id="PTHR12916:SF4">
    <property type="entry name" value="UNINFLATABLE, ISOFORM C"/>
    <property type="match status" value="1"/>
</dbReference>
<sequence length="1122" mass="123442">MLSFKLFCYISVLQISLMIANAISVPDPVAVYPLNSKYLSREIKDRLPPGILSDVSLAPGIDGKEGGSYQFAGNIGSYIEFPNNGRLDVKHSITILCWVYPQTTGGPLFQYSGSDDWGVHMWMAEGKLFALFSRRNYKSTMYLFYDALALAFNQWHYVGCSYDFISGEANLWLNGESVVKMNIGKEIELATQDEVRIGAINMDERYFQGRITAAQVYDVALNAEQIKAVEGVGQGADVCADKKPCQNGGECRSSGDSYTCSCVEGFQGKNCENDINECITLHPCQNGGQCINAQGGYECKCKPGFTGKNCEKDEDDCLNAVCHNGGKCINGINSYTCDCKEGFIGEQCDIDECLNAKVPCANGGRCVDGINSYTYNCADGYVGKYFCVFVADVCAYKKPCQNGGECSSSGVNYTCSCVEGFQGENCENDINECITLHPCQNGGQCTNTQGGYECKCKPGFIGKNCEKDINECITLHPCQNGGQCTNTQGGYECKCKPGFTGTNCEKADVCADNKPCQNGGECSSSGDSYTCSCVEGFQGKNCENDINECITLHPCQNGGQCTNTQGGYECKCKPGFTGTNCEKDEDDCLNAVCYNGGKCIDGINSYTCDCKEGFIGEQCDVDECQTSNPCQNGGQCEDTAGSYQCKCKPGFTGRNRETDIDECLDAKVPCYNGGTCVDGVNSYTRDCKDGYVGKYCGIDIDECQTSNPCQNGGQCENTHGSYECKCKSGFTGRNCDTDINECQISNPCKNGGRCENTHGSYECKCTPGFTGRNCETDVNECQTSKPCQNGGQCENTHGSYECKCKPGFTGKICETGGELTVDRVLHPFDCTIVNRFIENNTWARADMEFLFESTHVKKYDIFSRVLLGFSQGWKSLYNTAVYVIKVTFQLVTLEIPNVLRKGALLIFKNVLGCGRLLSLNFIYEGTFLKFETYTVLSIICDVCDTRCRLQRETLRQTKRDRFARKELLYRSRMSKRDRFARKELLYRSRMSLAVPCANGGRCVDGINSYTCDCADGYVGKYCEWEKQGCFKEVKKKSKKAMGTIFAKFRKYKKNIQGAVEACMKAAEDKKLEIFAVRGRYKCVTTKGNADYKVHGASSKGCKEEGDYAVGVKSANYVYILTK</sequence>
<feature type="domain" description="EGF-like" evidence="8">
    <location>
        <begin position="313"/>
        <end position="349"/>
    </location>
</feature>
<evidence type="ECO:0000256" key="1">
    <source>
        <dbReference type="ARBA" id="ARBA00022536"/>
    </source>
</evidence>
<dbReference type="GO" id="GO:0035282">
    <property type="term" value="P:segmentation"/>
    <property type="evidence" value="ECO:0007669"/>
    <property type="project" value="UniProtKB-ARBA"/>
</dbReference>
<feature type="disulfide bond" evidence="6">
    <location>
        <begin position="533"/>
        <end position="542"/>
    </location>
</feature>
<reference evidence="9 10" key="1">
    <citation type="submission" date="2022-05" db="EMBL/GenBank/DDBJ databases">
        <authorList>
            <consortium name="Genoscope - CEA"/>
            <person name="William W."/>
        </authorList>
    </citation>
    <scope>NUCLEOTIDE SEQUENCE [LARGE SCALE GENOMIC DNA]</scope>
</reference>